<dbReference type="Proteomes" id="UP001151760">
    <property type="component" value="Unassembled WGS sequence"/>
</dbReference>
<sequence>MDSFQGLTPKVPHHGINLWLKIQIFYDHVNPITRRTIDQAAGGKLRDKNDKESWALLEDITLYDNESRNDPRDFAKPVKAISMPHDVPSASDRRLIELENQVQRMMEAHLSQSKPVQVNKIDSSSKVCSGPHDTQYYMEDPERAFVEYASTRTDEAGNKWYTFNPEENNLGDTYNPSWNNHLNLSRGCEFVWLAVEQPGEGVRVGFKNSRGAVWFSAVRVAFGLSQQLGSPELDLFSDIKEHSEEETTEIMTETMEQYMSKTCGNHGSGVVRPKINDKTHFELKGQYLKELRENTFSGSKHEDANKHIEKFLEIVDLFHISEVTQDQVMLRVFPMSLTGAASRWLRNEPSSSITN</sequence>
<evidence type="ECO:0000313" key="2">
    <source>
        <dbReference type="Proteomes" id="UP001151760"/>
    </source>
</evidence>
<evidence type="ECO:0008006" key="3">
    <source>
        <dbReference type="Google" id="ProtNLM"/>
    </source>
</evidence>
<reference evidence="1" key="1">
    <citation type="journal article" date="2022" name="Int. J. Mol. Sci.">
        <title>Draft Genome of Tanacetum Coccineum: Genomic Comparison of Closely Related Tanacetum-Family Plants.</title>
        <authorList>
            <person name="Yamashiro T."/>
            <person name="Shiraishi A."/>
            <person name="Nakayama K."/>
            <person name="Satake H."/>
        </authorList>
    </citation>
    <scope>NUCLEOTIDE SEQUENCE</scope>
</reference>
<evidence type="ECO:0000313" key="1">
    <source>
        <dbReference type="EMBL" id="GJT48608.1"/>
    </source>
</evidence>
<comment type="caution">
    <text evidence="1">The sequence shown here is derived from an EMBL/GenBank/DDBJ whole genome shotgun (WGS) entry which is preliminary data.</text>
</comment>
<organism evidence="1 2">
    <name type="scientific">Tanacetum coccineum</name>
    <dbReference type="NCBI Taxonomy" id="301880"/>
    <lineage>
        <taxon>Eukaryota</taxon>
        <taxon>Viridiplantae</taxon>
        <taxon>Streptophyta</taxon>
        <taxon>Embryophyta</taxon>
        <taxon>Tracheophyta</taxon>
        <taxon>Spermatophyta</taxon>
        <taxon>Magnoliopsida</taxon>
        <taxon>eudicotyledons</taxon>
        <taxon>Gunneridae</taxon>
        <taxon>Pentapetalae</taxon>
        <taxon>asterids</taxon>
        <taxon>campanulids</taxon>
        <taxon>Asterales</taxon>
        <taxon>Asteraceae</taxon>
        <taxon>Asteroideae</taxon>
        <taxon>Anthemideae</taxon>
        <taxon>Anthemidinae</taxon>
        <taxon>Tanacetum</taxon>
    </lineage>
</organism>
<dbReference type="PANTHER" id="PTHR33223:SF11">
    <property type="entry name" value="ELEMENT PROTEIN, PUTATIVE-RELATED"/>
    <property type="match status" value="1"/>
</dbReference>
<accession>A0ABQ5ECR9</accession>
<gene>
    <name evidence="1" type="ORF">Tco_0974765</name>
</gene>
<dbReference type="EMBL" id="BQNB010016169">
    <property type="protein sequence ID" value="GJT48608.1"/>
    <property type="molecule type" value="Genomic_DNA"/>
</dbReference>
<reference evidence="1" key="2">
    <citation type="submission" date="2022-01" db="EMBL/GenBank/DDBJ databases">
        <authorList>
            <person name="Yamashiro T."/>
            <person name="Shiraishi A."/>
            <person name="Satake H."/>
            <person name="Nakayama K."/>
        </authorList>
    </citation>
    <scope>NUCLEOTIDE SEQUENCE</scope>
</reference>
<keyword evidence="2" id="KW-1185">Reference proteome</keyword>
<protein>
    <recommendedName>
        <fullName evidence="3">Reverse transcriptase domain-containing protein</fullName>
    </recommendedName>
</protein>
<name>A0ABQ5ECR9_9ASTR</name>
<proteinExistence type="predicted"/>
<dbReference type="PANTHER" id="PTHR33223">
    <property type="entry name" value="CCHC-TYPE DOMAIN-CONTAINING PROTEIN"/>
    <property type="match status" value="1"/>
</dbReference>